<dbReference type="AlphaFoldDB" id="A0A6M2BQI4"/>
<feature type="chain" id="PRO_5026661383" description="Delta-60 repeat domain-containing protein" evidence="1">
    <location>
        <begin position="28"/>
        <end position="431"/>
    </location>
</feature>
<protein>
    <recommendedName>
        <fullName evidence="4">Delta-60 repeat domain-containing protein</fullName>
    </recommendedName>
</protein>
<sequence length="431" mass="44624">MYFMRQRLFACLCAFGPFTFTSSSALAASPFDIDSSFGSNGVSTIPQQQIGFIESYRLATDSDSNVYTVSSNFNGTNFITKRLATNGQLDPNFGNGGIITTSLAPNATFDRVCVDDATHDVVLLGYASTQSGEVVQTVRLTSTGTPVSSWGDNGISSIDTPGNAAFAYGCVFRSNGSALLFGADSFPASNSPNEGQRGFVAQLNAFGNLDTAQSAPLTMVEIPENVVHHNLAFTTITLSADGSYFVGGTAYDTDYSDSDIGLIKFAADNTIDSSFHDGALVIVDLGGDTDKLAGLLENADGSVTGVGVDLFNNPDIDFFIGRFRADGSLDSNGQQEKFVTLPKGAVAESVALDPTGRILVGGPFDDENGGSYEGAVRLRGVKASNAGGGLNGGGSGGGSLSASMALVLMLFSLAKIATGFRVQIGKASGLL</sequence>
<dbReference type="RefSeq" id="WP_166254566.1">
    <property type="nucleotide sequence ID" value="NZ_JAAMOW010000003.1"/>
</dbReference>
<accession>A0A6M2BQI4</accession>
<dbReference type="EMBL" id="JAAMOW010000003">
    <property type="protein sequence ID" value="NGY04718.1"/>
    <property type="molecule type" value="Genomic_DNA"/>
</dbReference>
<dbReference type="InterPro" id="IPR013431">
    <property type="entry name" value="Delta_60_rpt"/>
</dbReference>
<evidence type="ECO:0000256" key="1">
    <source>
        <dbReference type="SAM" id="SignalP"/>
    </source>
</evidence>
<keyword evidence="1" id="KW-0732">Signal</keyword>
<evidence type="ECO:0000313" key="2">
    <source>
        <dbReference type="EMBL" id="NGY04718.1"/>
    </source>
</evidence>
<name>A0A6M2BQI4_9GAMM</name>
<comment type="caution">
    <text evidence="2">The sequence shown here is derived from an EMBL/GenBank/DDBJ whole genome shotgun (WGS) entry which is preliminary data.</text>
</comment>
<keyword evidence="3" id="KW-1185">Reference proteome</keyword>
<proteinExistence type="predicted"/>
<evidence type="ECO:0008006" key="4">
    <source>
        <dbReference type="Google" id="ProtNLM"/>
    </source>
</evidence>
<feature type="signal peptide" evidence="1">
    <location>
        <begin position="1"/>
        <end position="27"/>
    </location>
</feature>
<dbReference type="Proteomes" id="UP000472676">
    <property type="component" value="Unassembled WGS sequence"/>
</dbReference>
<reference evidence="2 3" key="1">
    <citation type="journal article" date="2014" name="Int. J. Syst. Evol. Microbiol.">
        <title>Solimonas terrae sp. nov., isolated from soil.</title>
        <authorList>
            <person name="Kim S.J."/>
            <person name="Moon J.Y."/>
            <person name="Weon H.Y."/>
            <person name="Ahn J.H."/>
            <person name="Chen W.M."/>
            <person name="Kwon S.W."/>
        </authorList>
    </citation>
    <scope>NUCLEOTIDE SEQUENCE [LARGE SCALE GENOMIC DNA]</scope>
    <source>
        <strain evidence="2 3">KIS83-12</strain>
    </source>
</reference>
<dbReference type="NCBIfam" id="TIGR02608">
    <property type="entry name" value="delta_60_rpt"/>
    <property type="match status" value="4"/>
</dbReference>
<organism evidence="2 3">
    <name type="scientific">Solimonas terrae</name>
    <dbReference type="NCBI Taxonomy" id="1396819"/>
    <lineage>
        <taxon>Bacteria</taxon>
        <taxon>Pseudomonadati</taxon>
        <taxon>Pseudomonadota</taxon>
        <taxon>Gammaproteobacteria</taxon>
        <taxon>Nevskiales</taxon>
        <taxon>Nevskiaceae</taxon>
        <taxon>Solimonas</taxon>
    </lineage>
</organism>
<evidence type="ECO:0000313" key="3">
    <source>
        <dbReference type="Proteomes" id="UP000472676"/>
    </source>
</evidence>
<gene>
    <name evidence="2" type="ORF">G7Y85_08075</name>
</gene>